<keyword evidence="3" id="KW-1185">Reference proteome</keyword>
<proteinExistence type="predicted"/>
<name>A0A6I1FI03_9BACI</name>
<dbReference type="SUPFAM" id="SSF54106">
    <property type="entry name" value="LysM domain"/>
    <property type="match status" value="3"/>
</dbReference>
<dbReference type="Pfam" id="PF07676">
    <property type="entry name" value="PD40"/>
    <property type="match status" value="2"/>
</dbReference>
<comment type="caution">
    <text evidence="2">The sequence shown here is derived from an EMBL/GenBank/DDBJ whole genome shotgun (WGS) entry which is preliminary data.</text>
</comment>
<organism evidence="2 3">
    <name type="scientific">Bacillus aerolatus</name>
    <dbReference type="NCBI Taxonomy" id="2653354"/>
    <lineage>
        <taxon>Bacteria</taxon>
        <taxon>Bacillati</taxon>
        <taxon>Bacillota</taxon>
        <taxon>Bacilli</taxon>
        <taxon>Bacillales</taxon>
        <taxon>Bacillaceae</taxon>
        <taxon>Bacillus</taxon>
    </lineage>
</organism>
<dbReference type="InterPro" id="IPR011042">
    <property type="entry name" value="6-blade_b-propeller_TolB-like"/>
</dbReference>
<dbReference type="PANTHER" id="PTHR33734">
    <property type="entry name" value="LYSM DOMAIN-CONTAINING GPI-ANCHORED PROTEIN 2"/>
    <property type="match status" value="1"/>
</dbReference>
<gene>
    <name evidence="2" type="ORF">F9802_14520</name>
</gene>
<protein>
    <submittedName>
        <fullName evidence="2">LysM peptidoglycan-binding domain-containing protein</fullName>
    </submittedName>
</protein>
<dbReference type="CDD" id="cd00118">
    <property type="entry name" value="LysM"/>
    <property type="match status" value="3"/>
</dbReference>
<feature type="domain" description="LysM" evidence="1">
    <location>
        <begin position="3"/>
        <end position="47"/>
    </location>
</feature>
<dbReference type="RefSeq" id="WP_152153201.1">
    <property type="nucleotide sequence ID" value="NZ_WEIO01000009.1"/>
</dbReference>
<dbReference type="PANTHER" id="PTHR33734:SF22">
    <property type="entry name" value="MEMBRANE-BOUND LYTIC MUREIN TRANSGLYCOSYLASE D"/>
    <property type="match status" value="1"/>
</dbReference>
<dbReference type="EMBL" id="WEIO01000009">
    <property type="protein sequence ID" value="KAB7705312.1"/>
    <property type="molecule type" value="Genomic_DNA"/>
</dbReference>
<dbReference type="Pfam" id="PF01476">
    <property type="entry name" value="LysM"/>
    <property type="match status" value="3"/>
</dbReference>
<dbReference type="SUPFAM" id="SSF82171">
    <property type="entry name" value="DPP6 N-terminal domain-like"/>
    <property type="match status" value="1"/>
</dbReference>
<dbReference type="Proteomes" id="UP000429595">
    <property type="component" value="Unassembled WGS sequence"/>
</dbReference>
<dbReference type="SMART" id="SM00257">
    <property type="entry name" value="LysM"/>
    <property type="match status" value="3"/>
</dbReference>
<sequence>MQLFYTVRPGDTLYQISRRWELPVESLIAANNLISPYTIFVGQQLSIPPGVNAYRVQPGDTVVRISQIYGVPAFIIIEANRLQPPYVIQVGQLLKVPPGVSYYTVQPGDTLFQIARRYNVITGGRSNYELIRQVNQLPSFNLFPGMKLTIPYAPPGDQGLIAYTSDRSGHDDIWLYSPQNGGNVQLTNELGDSFSKPIWSPDSSKIAFVGKNRILYIIFVTAGSIASIDQLDEGAEFGLDWSPDSERLAYAKQNHMILYNVMSHESQSIRQPGASNVEWFPSGTELLFQAPDASNISQLFRIRTDGTGKQQITRNTGGPLHNARLSPDGTFALYTTPGASISIIHTVELLTNNVYEVKGGPLAKNYFPEWSPNSSLIAYNATAFDDRGYFSQIRTVGRRGEDDRIWAISNCFSAPVTWSPNGRKIAYLSGCKEQEFANEMWVVDLEHPVPIRLLEGARIMSLQWSPSPIIDLPKKTYTNPLYKVTFQYPSHRQKINNERYEGVDGFFQISAISARQNIDEVCRGEAFHHLMPYGSSPRISPQLVLKNDRGE</sequence>
<dbReference type="Gene3D" id="2.120.10.30">
    <property type="entry name" value="TolB, C-terminal domain"/>
    <property type="match status" value="2"/>
</dbReference>
<dbReference type="InterPro" id="IPR011659">
    <property type="entry name" value="WD40"/>
</dbReference>
<dbReference type="Gene3D" id="3.10.350.10">
    <property type="entry name" value="LysM domain"/>
    <property type="match status" value="3"/>
</dbReference>
<evidence type="ECO:0000313" key="2">
    <source>
        <dbReference type="EMBL" id="KAB7705312.1"/>
    </source>
</evidence>
<evidence type="ECO:0000259" key="1">
    <source>
        <dbReference type="PROSITE" id="PS51782"/>
    </source>
</evidence>
<reference evidence="2 3" key="1">
    <citation type="submission" date="2019-10" db="EMBL/GenBank/DDBJ databases">
        <title>Bacillus aerolatum sp. nov., isolated from bioaerosol of sport playgrounds.</title>
        <authorList>
            <person name="Chen P."/>
            <person name="Zhang G."/>
        </authorList>
    </citation>
    <scope>NUCLEOTIDE SEQUENCE [LARGE SCALE GENOMIC DNA]</scope>
    <source>
        <strain evidence="2 3">CX253</strain>
    </source>
</reference>
<accession>A0A6I1FI03</accession>
<dbReference type="AlphaFoldDB" id="A0A6I1FI03"/>
<feature type="domain" description="LysM" evidence="1">
    <location>
        <begin position="52"/>
        <end position="96"/>
    </location>
</feature>
<feature type="domain" description="LysM" evidence="1">
    <location>
        <begin position="101"/>
        <end position="150"/>
    </location>
</feature>
<evidence type="ECO:0000313" key="3">
    <source>
        <dbReference type="Proteomes" id="UP000429595"/>
    </source>
</evidence>
<dbReference type="InterPro" id="IPR036779">
    <property type="entry name" value="LysM_dom_sf"/>
</dbReference>
<dbReference type="InterPro" id="IPR018392">
    <property type="entry name" value="LysM"/>
</dbReference>
<dbReference type="GO" id="GO:0008932">
    <property type="term" value="F:lytic endotransglycosylase activity"/>
    <property type="evidence" value="ECO:0007669"/>
    <property type="project" value="TreeGrafter"/>
</dbReference>
<dbReference type="PROSITE" id="PS51782">
    <property type="entry name" value="LYSM"/>
    <property type="match status" value="3"/>
</dbReference>